<gene>
    <name evidence="2" type="ORF">LPJ61_006763</name>
</gene>
<comment type="caution">
    <text evidence="2">The sequence shown here is derived from an EMBL/GenBank/DDBJ whole genome shotgun (WGS) entry which is preliminary data.</text>
</comment>
<dbReference type="OrthoDB" id="5588412at2759"/>
<evidence type="ECO:0000313" key="3">
    <source>
        <dbReference type="Proteomes" id="UP001143981"/>
    </source>
</evidence>
<sequence length="320" mass="33676">MSTRSGSLDGLAGGLLAETLDRLDIGGAGRRRRDSRDERDEAAHGERMSPIWLASPHSQQRHRSQASSASSGSLASDCGRSPARETSVPLLYGRHSGVSIDAVRSPPPAVQPPGGESPDAVAGDGMHLAAQQLTPQAIRRGGILKAGRSKRVTPARLHVSLLEQHPESAASSGDFGGMSIHTPQGRGRFTEYEAGPQLTTGPSGRTSPVAGTPERSTMQPALVGRAGTSVVARRHPDPPTTPLSSKVAGTPGRQVRSARTLRKCVRFPEEQRLLETIRLIDPLIAQSIESRAAKGASDDIDPGTAAVRMVSPPTFELDGD</sequence>
<feature type="compositionally biased region" description="Basic and acidic residues" evidence="1">
    <location>
        <begin position="34"/>
        <end position="47"/>
    </location>
</feature>
<feature type="region of interest" description="Disordered" evidence="1">
    <location>
        <begin position="230"/>
        <end position="254"/>
    </location>
</feature>
<evidence type="ECO:0000313" key="2">
    <source>
        <dbReference type="EMBL" id="KAJ1718196.1"/>
    </source>
</evidence>
<feature type="compositionally biased region" description="Polar residues" evidence="1">
    <location>
        <begin position="197"/>
        <end position="206"/>
    </location>
</feature>
<reference evidence="2" key="1">
    <citation type="submission" date="2022-07" db="EMBL/GenBank/DDBJ databases">
        <title>Phylogenomic reconstructions and comparative analyses of Kickxellomycotina fungi.</title>
        <authorList>
            <person name="Reynolds N.K."/>
            <person name="Stajich J.E."/>
            <person name="Barry K."/>
            <person name="Grigoriev I.V."/>
            <person name="Crous P."/>
            <person name="Smith M.E."/>
        </authorList>
    </citation>
    <scope>NUCLEOTIDE SEQUENCE</scope>
    <source>
        <strain evidence="2">BCRC 34381</strain>
    </source>
</reference>
<organism evidence="2 3">
    <name type="scientific">Coemansia biformis</name>
    <dbReference type="NCBI Taxonomy" id="1286918"/>
    <lineage>
        <taxon>Eukaryota</taxon>
        <taxon>Fungi</taxon>
        <taxon>Fungi incertae sedis</taxon>
        <taxon>Zoopagomycota</taxon>
        <taxon>Kickxellomycotina</taxon>
        <taxon>Kickxellomycetes</taxon>
        <taxon>Kickxellales</taxon>
        <taxon>Kickxellaceae</taxon>
        <taxon>Coemansia</taxon>
    </lineage>
</organism>
<feature type="compositionally biased region" description="Low complexity" evidence="1">
    <location>
        <begin position="65"/>
        <end position="76"/>
    </location>
</feature>
<dbReference type="AlphaFoldDB" id="A0A9W8CN57"/>
<dbReference type="Proteomes" id="UP001143981">
    <property type="component" value="Unassembled WGS sequence"/>
</dbReference>
<accession>A0A9W8CN57</accession>
<evidence type="ECO:0000256" key="1">
    <source>
        <dbReference type="SAM" id="MobiDB-lite"/>
    </source>
</evidence>
<name>A0A9W8CN57_9FUNG</name>
<feature type="region of interest" description="Disordered" evidence="1">
    <location>
        <begin position="195"/>
        <end position="215"/>
    </location>
</feature>
<protein>
    <submittedName>
        <fullName evidence="2">Uncharacterized protein</fullName>
    </submittedName>
</protein>
<feature type="region of interest" description="Disordered" evidence="1">
    <location>
        <begin position="19"/>
        <end position="84"/>
    </location>
</feature>
<dbReference type="EMBL" id="JANBOI010003680">
    <property type="protein sequence ID" value="KAJ1718196.1"/>
    <property type="molecule type" value="Genomic_DNA"/>
</dbReference>
<keyword evidence="3" id="KW-1185">Reference proteome</keyword>
<feature type="non-terminal residue" evidence="2">
    <location>
        <position position="320"/>
    </location>
</feature>
<feature type="region of interest" description="Disordered" evidence="1">
    <location>
        <begin position="291"/>
        <end position="320"/>
    </location>
</feature>
<proteinExistence type="predicted"/>